<accession>A0A1W2ASZ6</accession>
<dbReference type="STRING" id="1121400.SAMN02746065_10671"/>
<evidence type="ECO:0000313" key="2">
    <source>
        <dbReference type="EMBL" id="SMC63714.1"/>
    </source>
</evidence>
<name>A0A1W2ASZ6_9BACT</name>
<keyword evidence="1" id="KW-0732">Signal</keyword>
<proteinExistence type="predicted"/>
<evidence type="ECO:0000256" key="1">
    <source>
        <dbReference type="SAM" id="SignalP"/>
    </source>
</evidence>
<dbReference type="RefSeq" id="WP_084067970.1">
    <property type="nucleotide sequence ID" value="NZ_FWXY01000006.1"/>
</dbReference>
<gene>
    <name evidence="2" type="ORF">SAMN02746065_10671</name>
</gene>
<evidence type="ECO:0000313" key="3">
    <source>
        <dbReference type="Proteomes" id="UP000192418"/>
    </source>
</evidence>
<feature type="chain" id="PRO_5012099680" description="SipW-cognate class signal peptide" evidence="1">
    <location>
        <begin position="25"/>
        <end position="187"/>
    </location>
</feature>
<protein>
    <recommendedName>
        <fullName evidence="4">SipW-cognate class signal peptide</fullName>
    </recommendedName>
</protein>
<reference evidence="2 3" key="1">
    <citation type="submission" date="2017-04" db="EMBL/GenBank/DDBJ databases">
        <authorList>
            <person name="Afonso C.L."/>
            <person name="Miller P.J."/>
            <person name="Scott M.A."/>
            <person name="Spackman E."/>
            <person name="Goraichik I."/>
            <person name="Dimitrov K.M."/>
            <person name="Suarez D.L."/>
            <person name="Swayne D.E."/>
        </authorList>
    </citation>
    <scope>NUCLEOTIDE SEQUENCE [LARGE SCALE GENOMIC DNA]</scope>
    <source>
        <strain evidence="2 3">DSM 3385</strain>
    </source>
</reference>
<feature type="signal peptide" evidence="1">
    <location>
        <begin position="1"/>
        <end position="24"/>
    </location>
</feature>
<dbReference type="Proteomes" id="UP000192418">
    <property type="component" value="Unassembled WGS sequence"/>
</dbReference>
<dbReference type="AlphaFoldDB" id="A0A1W2ASZ6"/>
<evidence type="ECO:0008006" key="4">
    <source>
        <dbReference type="Google" id="ProtNLM"/>
    </source>
</evidence>
<dbReference type="EMBL" id="FWXY01000006">
    <property type="protein sequence ID" value="SMC63714.1"/>
    <property type="molecule type" value="Genomic_DNA"/>
</dbReference>
<organism evidence="2 3">
    <name type="scientific">Desulfocicer vacuolatum DSM 3385</name>
    <dbReference type="NCBI Taxonomy" id="1121400"/>
    <lineage>
        <taxon>Bacteria</taxon>
        <taxon>Pseudomonadati</taxon>
        <taxon>Thermodesulfobacteriota</taxon>
        <taxon>Desulfobacteria</taxon>
        <taxon>Desulfobacterales</taxon>
        <taxon>Desulfobacteraceae</taxon>
        <taxon>Desulfocicer</taxon>
    </lineage>
</organism>
<sequence length="187" mass="20230">MKKTLYKFLSTLLVMGGVPMIAWADETDIDDFQYVGGTIPIIRIVEVSGSGYANFFSSITAEDYAVGYKETNNGATTLTVTANTEWKVLVKNDSFTPIEGYVKPASDLHLKIKNKTVVNEGEGDGGTLSDVFTNFAPLSETAQVLWSNTSTGDNRCTADIDFKVLLNAAKDIPGIYTTTVTYTVSAP</sequence>
<keyword evidence="3" id="KW-1185">Reference proteome</keyword>